<protein>
    <recommendedName>
        <fullName evidence="9">Methylated-DNA--protein-cysteine methyltransferase</fullName>
        <ecNumber evidence="9">2.1.1.63</ecNumber>
    </recommendedName>
    <alternativeName>
        <fullName evidence="9">6-O-methylguanine-DNA methyltransferase</fullName>
        <shortName evidence="9">MGMT</shortName>
    </alternativeName>
    <alternativeName>
        <fullName evidence="9">O-6-methylguanine-DNA-alkyltransferase</fullName>
    </alternativeName>
</protein>
<feature type="domain" description="Methylguanine DNA methyltransferase ribonuclease-like" evidence="11">
    <location>
        <begin position="39"/>
        <end position="104"/>
    </location>
</feature>
<dbReference type="AlphaFoldDB" id="A0A2S6HPE6"/>
<dbReference type="Gene3D" id="1.10.10.10">
    <property type="entry name" value="Winged helix-like DNA-binding domain superfamily/Winged helix DNA-binding domain"/>
    <property type="match status" value="1"/>
</dbReference>
<sequence>MKKQKVFPYKEDMCNASYDIIVTDRKTEKTKEKGAVMKYWEIFESELGPIQVICDEEGVLGVEFGSEAPKEGLKKSTDLIKKTVLQLNEYLIGERTEFDLPLKPEGTAFQKKVWEALCTIPYGQTRSYKEIAIQIGNEKACRAVGMANNRNPISIIIPCHRVIGADKSLVGYGGGLNIKVKLLNLESSGVTWKNY</sequence>
<comment type="catalytic activity">
    <reaction evidence="1 9">
        <text>a 4-O-methyl-thymidine in DNA + L-cysteinyl-[protein] = a thymidine in DNA + S-methyl-L-cysteinyl-[protein]</text>
        <dbReference type="Rhea" id="RHEA:53428"/>
        <dbReference type="Rhea" id="RHEA-COMP:10131"/>
        <dbReference type="Rhea" id="RHEA-COMP:10132"/>
        <dbReference type="Rhea" id="RHEA-COMP:13555"/>
        <dbReference type="Rhea" id="RHEA-COMP:13556"/>
        <dbReference type="ChEBI" id="CHEBI:29950"/>
        <dbReference type="ChEBI" id="CHEBI:82612"/>
        <dbReference type="ChEBI" id="CHEBI:137386"/>
        <dbReference type="ChEBI" id="CHEBI:137387"/>
        <dbReference type="EC" id="2.1.1.63"/>
    </reaction>
</comment>
<dbReference type="HAMAP" id="MF_00772">
    <property type="entry name" value="OGT"/>
    <property type="match status" value="1"/>
</dbReference>
<dbReference type="FunFam" id="1.10.10.10:FF:000214">
    <property type="entry name" value="Methylated-DNA--protein-cysteine methyltransferase"/>
    <property type="match status" value="1"/>
</dbReference>
<organism evidence="12 13">
    <name type="scientific">Lacrimispora xylanisolvens</name>
    <dbReference type="NCBI Taxonomy" id="384636"/>
    <lineage>
        <taxon>Bacteria</taxon>
        <taxon>Bacillati</taxon>
        <taxon>Bacillota</taxon>
        <taxon>Clostridia</taxon>
        <taxon>Lachnospirales</taxon>
        <taxon>Lachnospiraceae</taxon>
        <taxon>Lacrimispora</taxon>
    </lineage>
</organism>
<evidence type="ECO:0000259" key="10">
    <source>
        <dbReference type="Pfam" id="PF01035"/>
    </source>
</evidence>
<dbReference type="PROSITE" id="PS00374">
    <property type="entry name" value="MGMT"/>
    <property type="match status" value="1"/>
</dbReference>
<evidence type="ECO:0000256" key="8">
    <source>
        <dbReference type="ARBA" id="ARBA00049348"/>
    </source>
</evidence>
<dbReference type="SUPFAM" id="SSF46767">
    <property type="entry name" value="Methylated DNA-protein cysteine methyltransferase, C-terminal domain"/>
    <property type="match status" value="1"/>
</dbReference>
<evidence type="ECO:0000256" key="4">
    <source>
        <dbReference type="ARBA" id="ARBA00022603"/>
    </source>
</evidence>
<dbReference type="EMBL" id="PTJA01000010">
    <property type="protein sequence ID" value="PPK79405.1"/>
    <property type="molecule type" value="Genomic_DNA"/>
</dbReference>
<accession>A0A2S6HPE6</accession>
<dbReference type="InterPro" id="IPR036217">
    <property type="entry name" value="MethylDNA_cys_MeTrfase_DNAb"/>
</dbReference>
<keyword evidence="13" id="KW-1185">Reference proteome</keyword>
<comment type="catalytic activity">
    <reaction evidence="8 9">
        <text>a 6-O-methyl-2'-deoxyguanosine in DNA + L-cysteinyl-[protein] = S-methyl-L-cysteinyl-[protein] + a 2'-deoxyguanosine in DNA</text>
        <dbReference type="Rhea" id="RHEA:24000"/>
        <dbReference type="Rhea" id="RHEA-COMP:10131"/>
        <dbReference type="Rhea" id="RHEA-COMP:10132"/>
        <dbReference type="Rhea" id="RHEA-COMP:11367"/>
        <dbReference type="Rhea" id="RHEA-COMP:11368"/>
        <dbReference type="ChEBI" id="CHEBI:29950"/>
        <dbReference type="ChEBI" id="CHEBI:82612"/>
        <dbReference type="ChEBI" id="CHEBI:85445"/>
        <dbReference type="ChEBI" id="CHEBI:85448"/>
        <dbReference type="EC" id="2.1.1.63"/>
    </reaction>
</comment>
<dbReference type="GO" id="GO:0005737">
    <property type="term" value="C:cytoplasm"/>
    <property type="evidence" value="ECO:0007669"/>
    <property type="project" value="UniProtKB-SubCell"/>
</dbReference>
<dbReference type="EC" id="2.1.1.63" evidence="9"/>
<dbReference type="NCBIfam" id="TIGR00589">
    <property type="entry name" value="ogt"/>
    <property type="match status" value="1"/>
</dbReference>
<dbReference type="Pfam" id="PF02870">
    <property type="entry name" value="Methyltransf_1N"/>
    <property type="match status" value="1"/>
</dbReference>
<dbReference type="CDD" id="cd06445">
    <property type="entry name" value="ATase"/>
    <property type="match status" value="1"/>
</dbReference>
<comment type="miscellaneous">
    <text evidence="9">This enzyme catalyzes only one turnover and therefore is not strictly catalytic. According to one definition, an enzyme is a biocatalyst that acts repeatedly and over many reaction cycles.</text>
</comment>
<evidence type="ECO:0000256" key="6">
    <source>
        <dbReference type="ARBA" id="ARBA00022763"/>
    </source>
</evidence>
<evidence type="ECO:0000256" key="5">
    <source>
        <dbReference type="ARBA" id="ARBA00022679"/>
    </source>
</evidence>
<proteinExistence type="inferred from homology"/>
<dbReference type="InterPro" id="IPR014048">
    <property type="entry name" value="MethylDNA_cys_MeTrfase_DNA-bd"/>
</dbReference>
<keyword evidence="4 9" id="KW-0489">Methyltransferase</keyword>
<dbReference type="Proteomes" id="UP000237749">
    <property type="component" value="Unassembled WGS sequence"/>
</dbReference>
<evidence type="ECO:0000256" key="3">
    <source>
        <dbReference type="ARBA" id="ARBA00022490"/>
    </source>
</evidence>
<dbReference type="InterPro" id="IPR008332">
    <property type="entry name" value="MethylG_MeTrfase_N"/>
</dbReference>
<dbReference type="Gene3D" id="3.30.160.70">
    <property type="entry name" value="Methylated DNA-protein cysteine methyltransferase domain"/>
    <property type="match status" value="1"/>
</dbReference>
<dbReference type="InterPro" id="IPR023546">
    <property type="entry name" value="MGMT"/>
</dbReference>
<dbReference type="GO" id="GO:0006307">
    <property type="term" value="P:DNA alkylation repair"/>
    <property type="evidence" value="ECO:0007669"/>
    <property type="project" value="UniProtKB-UniRule"/>
</dbReference>
<keyword evidence="5 9" id="KW-0808">Transferase</keyword>
<keyword evidence="3 9" id="KW-0963">Cytoplasm</keyword>
<feature type="active site" description="Nucleophile; methyl group acceptor" evidence="9">
    <location>
        <position position="159"/>
    </location>
</feature>
<dbReference type="GO" id="GO:0032259">
    <property type="term" value="P:methylation"/>
    <property type="evidence" value="ECO:0007669"/>
    <property type="project" value="UniProtKB-KW"/>
</dbReference>
<comment type="similarity">
    <text evidence="2 9">Belongs to the MGMT family.</text>
</comment>
<dbReference type="InterPro" id="IPR036631">
    <property type="entry name" value="MGMT_N_sf"/>
</dbReference>
<comment type="subcellular location">
    <subcellularLocation>
        <location evidence="9">Cytoplasm</location>
    </subcellularLocation>
</comment>
<evidence type="ECO:0000313" key="12">
    <source>
        <dbReference type="EMBL" id="PPK79405.1"/>
    </source>
</evidence>
<keyword evidence="7 9" id="KW-0234">DNA repair</keyword>
<evidence type="ECO:0000256" key="2">
    <source>
        <dbReference type="ARBA" id="ARBA00008711"/>
    </source>
</evidence>
<evidence type="ECO:0000256" key="9">
    <source>
        <dbReference type="HAMAP-Rule" id="MF_00772"/>
    </source>
</evidence>
<feature type="domain" description="Methylated-DNA-[protein]-cysteine S-methyltransferase DNA binding" evidence="10">
    <location>
        <begin position="108"/>
        <end position="187"/>
    </location>
</feature>
<dbReference type="InterPro" id="IPR036388">
    <property type="entry name" value="WH-like_DNA-bd_sf"/>
</dbReference>
<keyword evidence="6 9" id="KW-0227">DNA damage</keyword>
<evidence type="ECO:0000256" key="1">
    <source>
        <dbReference type="ARBA" id="ARBA00001286"/>
    </source>
</evidence>
<evidence type="ECO:0000259" key="11">
    <source>
        <dbReference type="Pfam" id="PF02870"/>
    </source>
</evidence>
<evidence type="ECO:0000313" key="13">
    <source>
        <dbReference type="Proteomes" id="UP000237749"/>
    </source>
</evidence>
<evidence type="ECO:0000256" key="7">
    <source>
        <dbReference type="ARBA" id="ARBA00023204"/>
    </source>
</evidence>
<comment type="function">
    <text evidence="9">Involved in the cellular defense against the biological effects of O6-methylguanine (O6-MeG) and O4-methylthymine (O4-MeT) in DNA. Repairs the methylated nucleobase in DNA by stoichiometrically transferring the methyl group to a cysteine residue in the enzyme. This is a suicide reaction: the enzyme is irreversibly inactivated.</text>
</comment>
<comment type="caution">
    <text evidence="12">The sequence shown here is derived from an EMBL/GenBank/DDBJ whole genome shotgun (WGS) entry which is preliminary data.</text>
</comment>
<name>A0A2S6HPE6_9FIRM</name>
<dbReference type="PANTHER" id="PTHR10815">
    <property type="entry name" value="METHYLATED-DNA--PROTEIN-CYSTEINE METHYLTRANSFERASE"/>
    <property type="match status" value="1"/>
</dbReference>
<reference evidence="12 13" key="1">
    <citation type="submission" date="2018-02" db="EMBL/GenBank/DDBJ databases">
        <title>Genomic Encyclopedia of Archaeal and Bacterial Type Strains, Phase II (KMG-II): from individual species to whole genera.</title>
        <authorList>
            <person name="Goeker M."/>
        </authorList>
    </citation>
    <scope>NUCLEOTIDE SEQUENCE [LARGE SCALE GENOMIC DNA]</scope>
    <source>
        <strain evidence="12 13">DSM 3808</strain>
    </source>
</reference>
<dbReference type="GO" id="GO:0003908">
    <property type="term" value="F:methylated-DNA-[protein]-cysteine S-methyltransferase activity"/>
    <property type="evidence" value="ECO:0007669"/>
    <property type="project" value="UniProtKB-UniRule"/>
</dbReference>
<dbReference type="SUPFAM" id="SSF53155">
    <property type="entry name" value="Methylated DNA-protein cysteine methyltransferase domain"/>
    <property type="match status" value="1"/>
</dbReference>
<dbReference type="Pfam" id="PF01035">
    <property type="entry name" value="DNA_binding_1"/>
    <property type="match status" value="1"/>
</dbReference>
<gene>
    <name evidence="12" type="ORF">BXY41_110124</name>
</gene>
<dbReference type="PANTHER" id="PTHR10815:SF5">
    <property type="entry name" value="METHYLATED-DNA--PROTEIN-CYSTEINE METHYLTRANSFERASE"/>
    <property type="match status" value="1"/>
</dbReference>
<dbReference type="InterPro" id="IPR001497">
    <property type="entry name" value="MethylDNA_cys_MeTrfase_AS"/>
</dbReference>